<dbReference type="STRING" id="75743.A0A401NN01"/>
<organism evidence="8 9">
    <name type="scientific">Scyliorhinus torazame</name>
    <name type="common">Cloudy catshark</name>
    <name type="synonym">Catulus torazame</name>
    <dbReference type="NCBI Taxonomy" id="75743"/>
    <lineage>
        <taxon>Eukaryota</taxon>
        <taxon>Metazoa</taxon>
        <taxon>Chordata</taxon>
        <taxon>Craniata</taxon>
        <taxon>Vertebrata</taxon>
        <taxon>Chondrichthyes</taxon>
        <taxon>Elasmobranchii</taxon>
        <taxon>Galeomorphii</taxon>
        <taxon>Galeoidea</taxon>
        <taxon>Carcharhiniformes</taxon>
        <taxon>Scyliorhinidae</taxon>
        <taxon>Scyliorhinus</taxon>
    </lineage>
</organism>
<evidence type="ECO:0000256" key="6">
    <source>
        <dbReference type="SAM" id="Phobius"/>
    </source>
</evidence>
<comment type="caution">
    <text evidence="8">The sequence shown here is derived from an EMBL/GenBank/DDBJ whole genome shotgun (WGS) entry which is preliminary data.</text>
</comment>
<dbReference type="Proteomes" id="UP000288216">
    <property type="component" value="Unassembled WGS sequence"/>
</dbReference>
<keyword evidence="4" id="KW-0342">GTP-binding</keyword>
<reference evidence="8 9" key="1">
    <citation type="journal article" date="2018" name="Nat. Ecol. Evol.">
        <title>Shark genomes provide insights into elasmobranch evolution and the origin of vertebrates.</title>
        <authorList>
            <person name="Hara Y"/>
            <person name="Yamaguchi K"/>
            <person name="Onimaru K"/>
            <person name="Kadota M"/>
            <person name="Koyanagi M"/>
            <person name="Keeley SD"/>
            <person name="Tatsumi K"/>
            <person name="Tanaka K"/>
            <person name="Motone F"/>
            <person name="Kageyama Y"/>
            <person name="Nozu R"/>
            <person name="Adachi N"/>
            <person name="Nishimura O"/>
            <person name="Nakagawa R"/>
            <person name="Tanegashima C"/>
            <person name="Kiyatake I"/>
            <person name="Matsumoto R"/>
            <person name="Murakumo K"/>
            <person name="Nishida K"/>
            <person name="Terakita A"/>
            <person name="Kuratani S"/>
            <person name="Sato K"/>
            <person name="Hyodo S Kuraku.S."/>
        </authorList>
    </citation>
    <scope>NUCLEOTIDE SEQUENCE [LARGE SCALE GENOMIC DNA]</scope>
</reference>
<dbReference type="PANTHER" id="PTHR10465">
    <property type="entry name" value="TRANSMEMBRANE GTPASE FZO1"/>
    <property type="match status" value="1"/>
</dbReference>
<evidence type="ECO:0000256" key="1">
    <source>
        <dbReference type="ARBA" id="ARBA00004370"/>
    </source>
</evidence>
<keyword evidence="9" id="KW-1185">Reference proteome</keyword>
<comment type="subcellular location">
    <subcellularLocation>
        <location evidence="1">Membrane</location>
    </subcellularLocation>
</comment>
<keyword evidence="6" id="KW-1133">Transmembrane helix</keyword>
<dbReference type="GO" id="GO:0003924">
    <property type="term" value="F:GTPase activity"/>
    <property type="evidence" value="ECO:0007669"/>
    <property type="project" value="InterPro"/>
</dbReference>
<dbReference type="EMBL" id="BFAA01003879">
    <property type="protein sequence ID" value="GCB62207.1"/>
    <property type="molecule type" value="Genomic_DNA"/>
</dbReference>
<sequence>MISNPSESLSLSVNENILRECNFLYTDPKHGLVDIANRLGLRLLAPRKKITVMLMGNHSAGKSSFINWYIEEHIQKTGVATETQGFTFVTSGKKRESLTGSATLLLYPHFQALEQIEGVTDYLSTEISTSKQNKFNLLTFIDTPGLVDGDMTYEFDVDKSLIWLGEQADLILVFFDPMGQALCKRTLDVVEKLNETQGDKLKFYLSKADEAGQESDRQRVMMQIVQELCKRPGLNKCGFDMPTIYIPDDNKPIRCVNQIQEVCTTIERTINRTVQNTLKQLEKDCESIANITKRQLEENSAQAARNRRLWIQRLFFRSMVYLAPLSLVASFIISNTSRANLNDIIGEGLANTSLIWAWCVSKTWNWITGESYLLTLTMLLGFMFISMMLANCCCSTKTTLTRKEKKQLGANRDYVERVVVEKKTQFYEMYLSQCVSEQEII</sequence>
<gene>
    <name evidence="8" type="ORF">scyTo_0009478</name>
</gene>
<feature type="transmembrane region" description="Helical" evidence="6">
    <location>
        <begin position="372"/>
        <end position="394"/>
    </location>
</feature>
<dbReference type="Pfam" id="PF01926">
    <property type="entry name" value="MMR_HSR1"/>
    <property type="match status" value="1"/>
</dbReference>
<accession>A0A401NN01</accession>
<keyword evidence="3" id="KW-0378">Hydrolase</keyword>
<keyword evidence="6" id="KW-0812">Transmembrane</keyword>
<proteinExistence type="predicted"/>
<keyword evidence="2" id="KW-0547">Nucleotide-binding</keyword>
<evidence type="ECO:0000313" key="8">
    <source>
        <dbReference type="EMBL" id="GCB62207.1"/>
    </source>
</evidence>
<evidence type="ECO:0000259" key="7">
    <source>
        <dbReference type="Pfam" id="PF01926"/>
    </source>
</evidence>
<dbReference type="InterPro" id="IPR027094">
    <property type="entry name" value="Mitofusin_fam"/>
</dbReference>
<dbReference type="GO" id="GO:0016020">
    <property type="term" value="C:membrane"/>
    <property type="evidence" value="ECO:0007669"/>
    <property type="project" value="UniProtKB-SubCell"/>
</dbReference>
<feature type="transmembrane region" description="Helical" evidence="6">
    <location>
        <begin position="314"/>
        <end position="333"/>
    </location>
</feature>
<evidence type="ECO:0000313" key="9">
    <source>
        <dbReference type="Proteomes" id="UP000288216"/>
    </source>
</evidence>
<dbReference type="InterPro" id="IPR006073">
    <property type="entry name" value="GTP-bd"/>
</dbReference>
<evidence type="ECO:0000256" key="4">
    <source>
        <dbReference type="ARBA" id="ARBA00023134"/>
    </source>
</evidence>
<evidence type="ECO:0000256" key="5">
    <source>
        <dbReference type="ARBA" id="ARBA00023136"/>
    </source>
</evidence>
<dbReference type="SUPFAM" id="SSF52540">
    <property type="entry name" value="P-loop containing nucleoside triphosphate hydrolases"/>
    <property type="match status" value="1"/>
</dbReference>
<dbReference type="OrthoDB" id="1716625at2759"/>
<evidence type="ECO:0000256" key="3">
    <source>
        <dbReference type="ARBA" id="ARBA00022801"/>
    </source>
</evidence>
<feature type="domain" description="G" evidence="7">
    <location>
        <begin position="51"/>
        <end position="192"/>
    </location>
</feature>
<dbReference type="OMA" id="SEYLCTE"/>
<protein>
    <recommendedName>
        <fullName evidence="7">G domain-containing protein</fullName>
    </recommendedName>
</protein>
<dbReference type="AlphaFoldDB" id="A0A401NN01"/>
<dbReference type="PANTHER" id="PTHR10465:SF4">
    <property type="entry name" value="DYNAMIN N-TERMINAL DOMAIN-CONTAINING PROTEIN"/>
    <property type="match status" value="1"/>
</dbReference>
<dbReference type="Gene3D" id="3.40.50.300">
    <property type="entry name" value="P-loop containing nucleotide triphosphate hydrolases"/>
    <property type="match status" value="1"/>
</dbReference>
<name>A0A401NN01_SCYTO</name>
<dbReference type="GO" id="GO:0007005">
    <property type="term" value="P:mitochondrion organization"/>
    <property type="evidence" value="ECO:0007669"/>
    <property type="project" value="UniProtKB-ARBA"/>
</dbReference>
<evidence type="ECO:0000256" key="2">
    <source>
        <dbReference type="ARBA" id="ARBA00022741"/>
    </source>
</evidence>
<keyword evidence="5 6" id="KW-0472">Membrane</keyword>
<dbReference type="GO" id="GO:0005525">
    <property type="term" value="F:GTP binding"/>
    <property type="evidence" value="ECO:0007669"/>
    <property type="project" value="UniProtKB-KW"/>
</dbReference>
<dbReference type="InterPro" id="IPR027417">
    <property type="entry name" value="P-loop_NTPase"/>
</dbReference>